<comment type="caution">
    <text evidence="2">The sequence shown here is derived from an EMBL/GenBank/DDBJ whole genome shotgun (WGS) entry which is preliminary data.</text>
</comment>
<evidence type="ECO:0000313" key="3">
    <source>
        <dbReference type="Proteomes" id="UP000573327"/>
    </source>
</evidence>
<proteinExistence type="predicted"/>
<evidence type="ECO:0000256" key="1">
    <source>
        <dbReference type="SAM" id="MobiDB-lite"/>
    </source>
</evidence>
<dbReference type="RefSeq" id="WP_184912996.1">
    <property type="nucleotide sequence ID" value="NZ_JACHJR010000001.1"/>
</dbReference>
<dbReference type="EMBL" id="JACHJR010000001">
    <property type="protein sequence ID" value="MBB4946146.1"/>
    <property type="molecule type" value="Genomic_DNA"/>
</dbReference>
<dbReference type="Proteomes" id="UP000573327">
    <property type="component" value="Unassembled WGS sequence"/>
</dbReference>
<gene>
    <name evidence="2" type="ORF">F4556_001681</name>
</gene>
<keyword evidence="3" id="KW-1185">Reference proteome</keyword>
<sequence length="246" mass="27393">MTSFVTHRERVLDPSLSVLRRHRELWVCLEVFAPYGFHGTYHHLTVSARMPRDLASDPDSLVRAVTELDRARVLWQAAGARYAERRRVEKRELGLRAPRRPGPWWQAEPAQGCYVVDVLCHPGLCLPEYVHRQVLLAEGAELPGCRECGDERPVVSRSTGHGFIELCPGCAAVRRSCACGVRHVLRAGAAVGWPSLRLREHLTADGLPRETDGIAERIAQLELVPPPRVSSRGSRFLPGRRPGPSG</sequence>
<reference evidence="2 3" key="1">
    <citation type="submission" date="2020-08" db="EMBL/GenBank/DDBJ databases">
        <title>Sequencing the genomes of 1000 actinobacteria strains.</title>
        <authorList>
            <person name="Klenk H.-P."/>
        </authorList>
    </citation>
    <scope>NUCLEOTIDE SEQUENCE [LARGE SCALE GENOMIC DNA]</scope>
    <source>
        <strain evidence="2 3">DSM 44786</strain>
    </source>
</reference>
<feature type="region of interest" description="Disordered" evidence="1">
    <location>
        <begin position="226"/>
        <end position="246"/>
    </location>
</feature>
<evidence type="ECO:0000313" key="2">
    <source>
        <dbReference type="EMBL" id="MBB4946146.1"/>
    </source>
</evidence>
<protein>
    <submittedName>
        <fullName evidence="2">Uncharacterized protein</fullName>
    </submittedName>
</protein>
<organism evidence="2 3">
    <name type="scientific">Kitasatospora gansuensis</name>
    <dbReference type="NCBI Taxonomy" id="258050"/>
    <lineage>
        <taxon>Bacteria</taxon>
        <taxon>Bacillati</taxon>
        <taxon>Actinomycetota</taxon>
        <taxon>Actinomycetes</taxon>
        <taxon>Kitasatosporales</taxon>
        <taxon>Streptomycetaceae</taxon>
        <taxon>Kitasatospora</taxon>
    </lineage>
</organism>
<dbReference type="AlphaFoldDB" id="A0A7W7S919"/>
<name>A0A7W7S919_9ACTN</name>
<accession>A0A7W7S919</accession>